<name>A0A931IYH6_9BURK</name>
<keyword evidence="1" id="KW-0732">Signal</keyword>
<proteinExistence type="predicted"/>
<feature type="chain" id="PRO_5036698198" evidence="1">
    <location>
        <begin position="20"/>
        <end position="284"/>
    </location>
</feature>
<dbReference type="RefSeq" id="WP_198109001.1">
    <property type="nucleotide sequence ID" value="NZ_JAEDAK010000001.1"/>
</dbReference>
<keyword evidence="3" id="KW-1185">Reference proteome</keyword>
<dbReference type="SUPFAM" id="SSF53850">
    <property type="entry name" value="Periplasmic binding protein-like II"/>
    <property type="match status" value="1"/>
</dbReference>
<dbReference type="InterPro" id="IPR011972">
    <property type="entry name" value="CHP02285"/>
</dbReference>
<dbReference type="Gene3D" id="3.40.190.10">
    <property type="entry name" value="Periplasmic binding protein-like II"/>
    <property type="match status" value="2"/>
</dbReference>
<dbReference type="EMBL" id="JAEDAK010000001">
    <property type="protein sequence ID" value="MBH9575378.1"/>
    <property type="molecule type" value="Genomic_DNA"/>
</dbReference>
<evidence type="ECO:0000256" key="1">
    <source>
        <dbReference type="SAM" id="SignalP"/>
    </source>
</evidence>
<evidence type="ECO:0000313" key="3">
    <source>
        <dbReference type="Proteomes" id="UP000613266"/>
    </source>
</evidence>
<organism evidence="2 3">
    <name type="scientific">Inhella proteolytica</name>
    <dbReference type="NCBI Taxonomy" id="2795029"/>
    <lineage>
        <taxon>Bacteria</taxon>
        <taxon>Pseudomonadati</taxon>
        <taxon>Pseudomonadota</taxon>
        <taxon>Betaproteobacteria</taxon>
        <taxon>Burkholderiales</taxon>
        <taxon>Sphaerotilaceae</taxon>
        <taxon>Inhella</taxon>
    </lineage>
</organism>
<sequence>MLRRYLLILLLLFGSTAHAETIAWAVADGPPFHLPGSVPKPARPVELGEGVNDLLIAYLAEELPGFHHRLEHLSRPKMWRLMQAGEPICYVDAFKTPERLGFAYFSAVTVGVPQVLVTRAGTPGLEGEQVLKELLQRKDLRGVFEMGRSYGAHLDPMLEAAKVSRQPLPSSAQVLRMLEAGRMDYLVEYPMALQYYVERLSPAPELAFFDLFEERDPPPAYVACTRSAWGKGVIEAVDGAIRRLAVRPESRRAFLRWLPADVRQAHGARIERFYRERALQRDVE</sequence>
<dbReference type="Proteomes" id="UP000613266">
    <property type="component" value="Unassembled WGS sequence"/>
</dbReference>
<gene>
    <name evidence="2" type="ORF">I7X39_00530</name>
</gene>
<evidence type="ECO:0000313" key="2">
    <source>
        <dbReference type="EMBL" id="MBH9575378.1"/>
    </source>
</evidence>
<reference evidence="2" key="1">
    <citation type="submission" date="2020-12" db="EMBL/GenBank/DDBJ databases">
        <title>The genome sequence of Inhella sp. 1Y17.</title>
        <authorList>
            <person name="Liu Y."/>
        </authorList>
    </citation>
    <scope>NUCLEOTIDE SEQUENCE</scope>
    <source>
        <strain evidence="2">1Y17</strain>
    </source>
</reference>
<dbReference type="AlphaFoldDB" id="A0A931IYH6"/>
<dbReference type="NCBIfam" id="TIGR02285">
    <property type="entry name" value="TIGR02285 family protein"/>
    <property type="match status" value="1"/>
</dbReference>
<feature type="signal peptide" evidence="1">
    <location>
        <begin position="1"/>
        <end position="19"/>
    </location>
</feature>
<comment type="caution">
    <text evidence="2">The sequence shown here is derived from an EMBL/GenBank/DDBJ whole genome shotgun (WGS) entry which is preliminary data.</text>
</comment>
<protein>
    <submittedName>
        <fullName evidence="2">TIGR02285 family protein</fullName>
    </submittedName>
</protein>
<accession>A0A931IYH6</accession>